<feature type="transmembrane region" description="Helical" evidence="7">
    <location>
        <begin position="163"/>
        <end position="185"/>
    </location>
</feature>
<comment type="similarity">
    <text evidence="6">Belongs to the exbB/tolQ family.</text>
</comment>
<dbReference type="Pfam" id="PF01618">
    <property type="entry name" value="MotA_ExbB"/>
    <property type="match status" value="1"/>
</dbReference>
<keyword evidence="4 7" id="KW-1133">Transmembrane helix</keyword>
<sequence length="226" mass="23593">MIDLTTILPAALASLDEILTVGGPVVALLLGLSIVSFATVFYKIWQFRRAGVGRHRQIERALVAYERGDAKAAGAFLTESRSYLTPTLGRAIRGGGAPAALSDRCDAEAESLFLRLETGLGFLDLVAQLAPLIGLFGTVLGMIEAFQGLQAAGTSVDPTVLAGGIWVALLTTAAGLAVAMPVAAVQSWLSGLVERDRVFANRALRTVFSPDIAADGAHPLAKHEAA</sequence>
<evidence type="ECO:0000313" key="9">
    <source>
        <dbReference type="EMBL" id="KUP91963.1"/>
    </source>
</evidence>
<dbReference type="AlphaFoldDB" id="A0A132BUD6"/>
<evidence type="ECO:0000256" key="6">
    <source>
        <dbReference type="RuleBase" id="RU004057"/>
    </source>
</evidence>
<dbReference type="GO" id="GO:0005886">
    <property type="term" value="C:plasma membrane"/>
    <property type="evidence" value="ECO:0007669"/>
    <property type="project" value="UniProtKB-SubCell"/>
</dbReference>
<dbReference type="PANTHER" id="PTHR30625">
    <property type="entry name" value="PROTEIN TOLQ"/>
    <property type="match status" value="1"/>
</dbReference>
<dbReference type="GO" id="GO:0017038">
    <property type="term" value="P:protein import"/>
    <property type="evidence" value="ECO:0007669"/>
    <property type="project" value="TreeGrafter"/>
</dbReference>
<protein>
    <submittedName>
        <fullName evidence="9">Biopolymer transport protein ExbB</fullName>
    </submittedName>
</protein>
<keyword evidence="2" id="KW-1003">Cell membrane</keyword>
<keyword evidence="10" id="KW-1185">Reference proteome</keyword>
<dbReference type="EMBL" id="LPUY01000080">
    <property type="protein sequence ID" value="KUP91963.1"/>
    <property type="molecule type" value="Genomic_DNA"/>
</dbReference>
<reference evidence="9 10" key="1">
    <citation type="submission" date="2015-12" db="EMBL/GenBank/DDBJ databases">
        <title>Genome sequence of the marine Rhodobacteraceae strain O3.65, Candidatus Tritonibacter horizontis.</title>
        <authorList>
            <person name="Poehlein A."/>
            <person name="Giebel H.A."/>
            <person name="Voget S."/>
            <person name="Brinkhoff T."/>
        </authorList>
    </citation>
    <scope>NUCLEOTIDE SEQUENCE [LARGE SCALE GENOMIC DNA]</scope>
    <source>
        <strain evidence="9 10">O3.65</strain>
    </source>
</reference>
<comment type="subcellular location">
    <subcellularLocation>
        <location evidence="1">Cell membrane</location>
        <topology evidence="1">Multi-pass membrane protein</topology>
    </subcellularLocation>
    <subcellularLocation>
        <location evidence="6">Membrane</location>
        <topology evidence="6">Multi-pass membrane protein</topology>
    </subcellularLocation>
</comment>
<gene>
    <name evidence="9" type="primary">exbB_2</name>
    <name evidence="9" type="ORF">TRIHO_31460</name>
</gene>
<dbReference type="OrthoDB" id="4045at2"/>
<evidence type="ECO:0000313" key="10">
    <source>
        <dbReference type="Proteomes" id="UP000068382"/>
    </source>
</evidence>
<evidence type="ECO:0000256" key="3">
    <source>
        <dbReference type="ARBA" id="ARBA00022692"/>
    </source>
</evidence>
<comment type="caution">
    <text evidence="9">The sequence shown here is derived from an EMBL/GenBank/DDBJ whole genome shotgun (WGS) entry which is preliminary data.</text>
</comment>
<dbReference type="RefSeq" id="WP_068245698.1">
    <property type="nucleotide sequence ID" value="NZ_LPUY01000080.1"/>
</dbReference>
<dbReference type="Proteomes" id="UP000068382">
    <property type="component" value="Unassembled WGS sequence"/>
</dbReference>
<dbReference type="PANTHER" id="PTHR30625:SF11">
    <property type="entry name" value="MOTA_TOLQ_EXBB PROTON CHANNEL DOMAIN-CONTAINING PROTEIN"/>
    <property type="match status" value="1"/>
</dbReference>
<keyword evidence="6" id="KW-0813">Transport</keyword>
<evidence type="ECO:0000256" key="7">
    <source>
        <dbReference type="SAM" id="Phobius"/>
    </source>
</evidence>
<evidence type="ECO:0000256" key="5">
    <source>
        <dbReference type="ARBA" id="ARBA00023136"/>
    </source>
</evidence>
<evidence type="ECO:0000256" key="4">
    <source>
        <dbReference type="ARBA" id="ARBA00022989"/>
    </source>
</evidence>
<dbReference type="PATRIC" id="fig|1768241.3.peg.3289"/>
<proteinExistence type="inferred from homology"/>
<keyword evidence="5 7" id="KW-0472">Membrane</keyword>
<feature type="transmembrane region" description="Helical" evidence="7">
    <location>
        <begin position="122"/>
        <end position="143"/>
    </location>
</feature>
<dbReference type="InterPro" id="IPR050790">
    <property type="entry name" value="ExbB/TolQ_transport"/>
</dbReference>
<organism evidence="9 10">
    <name type="scientific">Tritonibacter horizontis</name>
    <dbReference type="NCBI Taxonomy" id="1768241"/>
    <lineage>
        <taxon>Bacteria</taxon>
        <taxon>Pseudomonadati</taxon>
        <taxon>Pseudomonadota</taxon>
        <taxon>Alphaproteobacteria</taxon>
        <taxon>Rhodobacterales</taxon>
        <taxon>Paracoccaceae</taxon>
        <taxon>Tritonibacter</taxon>
    </lineage>
</organism>
<evidence type="ECO:0000259" key="8">
    <source>
        <dbReference type="Pfam" id="PF01618"/>
    </source>
</evidence>
<feature type="domain" description="MotA/TolQ/ExbB proton channel" evidence="8">
    <location>
        <begin position="94"/>
        <end position="195"/>
    </location>
</feature>
<feature type="transmembrane region" description="Helical" evidence="7">
    <location>
        <begin position="25"/>
        <end position="45"/>
    </location>
</feature>
<evidence type="ECO:0000256" key="2">
    <source>
        <dbReference type="ARBA" id="ARBA00022475"/>
    </source>
</evidence>
<keyword evidence="6" id="KW-0653">Protein transport</keyword>
<name>A0A132BUD6_9RHOB</name>
<keyword evidence="3 7" id="KW-0812">Transmembrane</keyword>
<accession>A0A132BUD6</accession>
<evidence type="ECO:0000256" key="1">
    <source>
        <dbReference type="ARBA" id="ARBA00004651"/>
    </source>
</evidence>
<dbReference type="InterPro" id="IPR002898">
    <property type="entry name" value="MotA_ExbB_proton_chnl"/>
</dbReference>